<dbReference type="AlphaFoldDB" id="A0A4Z2J3P5"/>
<dbReference type="EMBL" id="SRLO01000024">
    <property type="protein sequence ID" value="TNN84839.1"/>
    <property type="molecule type" value="Genomic_DNA"/>
</dbReference>
<organism evidence="1 2">
    <name type="scientific">Liparis tanakae</name>
    <name type="common">Tanaka's snailfish</name>
    <dbReference type="NCBI Taxonomy" id="230148"/>
    <lineage>
        <taxon>Eukaryota</taxon>
        <taxon>Metazoa</taxon>
        <taxon>Chordata</taxon>
        <taxon>Craniata</taxon>
        <taxon>Vertebrata</taxon>
        <taxon>Euteleostomi</taxon>
        <taxon>Actinopterygii</taxon>
        <taxon>Neopterygii</taxon>
        <taxon>Teleostei</taxon>
        <taxon>Neoteleostei</taxon>
        <taxon>Acanthomorphata</taxon>
        <taxon>Eupercaria</taxon>
        <taxon>Perciformes</taxon>
        <taxon>Cottioidei</taxon>
        <taxon>Cottales</taxon>
        <taxon>Liparidae</taxon>
        <taxon>Liparis</taxon>
    </lineage>
</organism>
<proteinExistence type="predicted"/>
<name>A0A4Z2J3P5_9TELE</name>
<evidence type="ECO:0000313" key="1">
    <source>
        <dbReference type="EMBL" id="TNN84839.1"/>
    </source>
</evidence>
<comment type="caution">
    <text evidence="1">The sequence shown here is derived from an EMBL/GenBank/DDBJ whole genome shotgun (WGS) entry which is preliminary data.</text>
</comment>
<dbReference type="Proteomes" id="UP000314294">
    <property type="component" value="Unassembled WGS sequence"/>
</dbReference>
<sequence>MDPRCCLATQLQITTVVFVMFASNPLHPGEDELYIRDRLIASRRRGDSSPGIGCPVPLGGETRWQLQVLGSGPVSFWINSFLTFPRKKKKPPRGLHTTCLQPVLEW</sequence>
<protein>
    <submittedName>
        <fullName evidence="1">Uncharacterized protein</fullName>
    </submittedName>
</protein>
<reference evidence="1 2" key="1">
    <citation type="submission" date="2019-03" db="EMBL/GenBank/DDBJ databases">
        <title>First draft genome of Liparis tanakae, snailfish: a comprehensive survey of snailfish specific genes.</title>
        <authorList>
            <person name="Kim W."/>
            <person name="Song I."/>
            <person name="Jeong J.-H."/>
            <person name="Kim D."/>
            <person name="Kim S."/>
            <person name="Ryu S."/>
            <person name="Song J.Y."/>
            <person name="Lee S.K."/>
        </authorList>
    </citation>
    <scope>NUCLEOTIDE SEQUENCE [LARGE SCALE GENOMIC DNA]</scope>
    <source>
        <tissue evidence="1">Muscle</tissue>
    </source>
</reference>
<keyword evidence="2" id="KW-1185">Reference proteome</keyword>
<gene>
    <name evidence="1" type="ORF">EYF80_004884</name>
</gene>
<accession>A0A4Z2J3P5</accession>
<evidence type="ECO:0000313" key="2">
    <source>
        <dbReference type="Proteomes" id="UP000314294"/>
    </source>
</evidence>